<dbReference type="SUPFAM" id="SSF46785">
    <property type="entry name" value="Winged helix' DNA-binding domain"/>
    <property type="match status" value="1"/>
</dbReference>
<evidence type="ECO:0000259" key="4">
    <source>
        <dbReference type="PROSITE" id="PS50042"/>
    </source>
</evidence>
<dbReference type="InterPro" id="IPR018490">
    <property type="entry name" value="cNMP-bd_dom_sf"/>
</dbReference>
<protein>
    <submittedName>
        <fullName evidence="6">CRP-like cAMP-binding protein</fullName>
    </submittedName>
</protein>
<sequence>MALPAETAISAQRISPKWSIAIDGLDAAQRQVILDRMKGLSFDPREILFDQGEPSDTLLLINEGRVRLFQTLENGEEFVFGICLPGTILGLASVVAAQPRVLSAAALDPAAISVMTRQDLLFCLSSIPAFHWNVTRLLAILSIESIERSGPMALDSASVRLGSALKSLARPEKVAGVERLEICGVTQQELAKMVGVSRSWVAIALSEFERHGLISKGRGRIVIENVRRLDGFIAAERNTERGTS</sequence>
<dbReference type="GO" id="GO:0005829">
    <property type="term" value="C:cytosol"/>
    <property type="evidence" value="ECO:0007669"/>
    <property type="project" value="TreeGrafter"/>
</dbReference>
<dbReference type="InterPro" id="IPR036388">
    <property type="entry name" value="WH-like_DNA-bd_sf"/>
</dbReference>
<dbReference type="Gene3D" id="1.10.10.10">
    <property type="entry name" value="Winged helix-like DNA-binding domain superfamily/Winged helix DNA-binding domain"/>
    <property type="match status" value="1"/>
</dbReference>
<evidence type="ECO:0000256" key="2">
    <source>
        <dbReference type="ARBA" id="ARBA00023125"/>
    </source>
</evidence>
<evidence type="ECO:0000313" key="6">
    <source>
        <dbReference type="EMBL" id="MBB5055132.1"/>
    </source>
</evidence>
<dbReference type="InterPro" id="IPR014710">
    <property type="entry name" value="RmlC-like_jellyroll"/>
</dbReference>
<evidence type="ECO:0000256" key="3">
    <source>
        <dbReference type="ARBA" id="ARBA00023163"/>
    </source>
</evidence>
<dbReference type="InterPro" id="IPR036390">
    <property type="entry name" value="WH_DNA-bd_sf"/>
</dbReference>
<gene>
    <name evidence="6" type="ORF">HNQ36_005143</name>
</gene>
<keyword evidence="2" id="KW-0238">DNA-binding</keyword>
<dbReference type="PROSITE" id="PS50042">
    <property type="entry name" value="CNMP_BINDING_3"/>
    <property type="match status" value="1"/>
</dbReference>
<dbReference type="Proteomes" id="UP000521227">
    <property type="component" value="Unassembled WGS sequence"/>
</dbReference>
<dbReference type="Pfam" id="PF13545">
    <property type="entry name" value="HTH_Crp_2"/>
    <property type="match status" value="1"/>
</dbReference>
<name>A0A840N8J5_9BRAD</name>
<feature type="domain" description="HTH crp-type" evidence="5">
    <location>
        <begin position="155"/>
        <end position="227"/>
    </location>
</feature>
<dbReference type="SMART" id="SM00419">
    <property type="entry name" value="HTH_CRP"/>
    <property type="match status" value="1"/>
</dbReference>
<dbReference type="InterPro" id="IPR000595">
    <property type="entry name" value="cNMP-bd_dom"/>
</dbReference>
<dbReference type="AlphaFoldDB" id="A0A840N8J5"/>
<keyword evidence="1" id="KW-0805">Transcription regulation</keyword>
<dbReference type="RefSeq" id="WP_184090422.1">
    <property type="nucleotide sequence ID" value="NZ_JACHIJ010000011.1"/>
</dbReference>
<feature type="domain" description="Cyclic nucleotide-binding" evidence="4">
    <location>
        <begin position="21"/>
        <end position="120"/>
    </location>
</feature>
<dbReference type="Pfam" id="PF00027">
    <property type="entry name" value="cNMP_binding"/>
    <property type="match status" value="1"/>
</dbReference>
<reference evidence="6 7" key="1">
    <citation type="submission" date="2020-08" db="EMBL/GenBank/DDBJ databases">
        <title>Genomic Encyclopedia of Type Strains, Phase IV (KMG-IV): sequencing the most valuable type-strain genomes for metagenomic binning, comparative biology and taxonomic classification.</title>
        <authorList>
            <person name="Goeker M."/>
        </authorList>
    </citation>
    <scope>NUCLEOTIDE SEQUENCE [LARGE SCALE GENOMIC DNA]</scope>
    <source>
        <strain evidence="6 7">DSM 17498</strain>
    </source>
</reference>
<evidence type="ECO:0000256" key="1">
    <source>
        <dbReference type="ARBA" id="ARBA00023015"/>
    </source>
</evidence>
<dbReference type="GO" id="GO:0003700">
    <property type="term" value="F:DNA-binding transcription factor activity"/>
    <property type="evidence" value="ECO:0007669"/>
    <property type="project" value="TreeGrafter"/>
</dbReference>
<dbReference type="PANTHER" id="PTHR24567">
    <property type="entry name" value="CRP FAMILY TRANSCRIPTIONAL REGULATORY PROTEIN"/>
    <property type="match status" value="1"/>
</dbReference>
<dbReference type="InterPro" id="IPR050397">
    <property type="entry name" value="Env_Response_Regulators"/>
</dbReference>
<dbReference type="SMART" id="SM00100">
    <property type="entry name" value="cNMP"/>
    <property type="match status" value="1"/>
</dbReference>
<dbReference type="CDD" id="cd00038">
    <property type="entry name" value="CAP_ED"/>
    <property type="match status" value="1"/>
</dbReference>
<dbReference type="InterPro" id="IPR012318">
    <property type="entry name" value="HTH_CRP"/>
</dbReference>
<dbReference type="PROSITE" id="PS51063">
    <property type="entry name" value="HTH_CRP_2"/>
    <property type="match status" value="1"/>
</dbReference>
<organism evidence="6 7">
    <name type="scientific">Afipia massiliensis</name>
    <dbReference type="NCBI Taxonomy" id="211460"/>
    <lineage>
        <taxon>Bacteria</taxon>
        <taxon>Pseudomonadati</taxon>
        <taxon>Pseudomonadota</taxon>
        <taxon>Alphaproteobacteria</taxon>
        <taxon>Hyphomicrobiales</taxon>
        <taxon>Nitrobacteraceae</taxon>
        <taxon>Afipia</taxon>
    </lineage>
</organism>
<dbReference type="SUPFAM" id="SSF51206">
    <property type="entry name" value="cAMP-binding domain-like"/>
    <property type="match status" value="1"/>
</dbReference>
<keyword evidence="3" id="KW-0804">Transcription</keyword>
<dbReference type="EMBL" id="JACHIJ010000011">
    <property type="protein sequence ID" value="MBB5055132.1"/>
    <property type="molecule type" value="Genomic_DNA"/>
</dbReference>
<evidence type="ECO:0000313" key="7">
    <source>
        <dbReference type="Proteomes" id="UP000521227"/>
    </source>
</evidence>
<dbReference type="PANTHER" id="PTHR24567:SF74">
    <property type="entry name" value="HTH-TYPE TRANSCRIPTIONAL REGULATOR ARCR"/>
    <property type="match status" value="1"/>
</dbReference>
<dbReference type="Gene3D" id="2.60.120.10">
    <property type="entry name" value="Jelly Rolls"/>
    <property type="match status" value="1"/>
</dbReference>
<dbReference type="GO" id="GO:0003677">
    <property type="term" value="F:DNA binding"/>
    <property type="evidence" value="ECO:0007669"/>
    <property type="project" value="UniProtKB-KW"/>
</dbReference>
<proteinExistence type="predicted"/>
<accession>A0A840N8J5</accession>
<comment type="caution">
    <text evidence="6">The sequence shown here is derived from an EMBL/GenBank/DDBJ whole genome shotgun (WGS) entry which is preliminary data.</text>
</comment>
<evidence type="ECO:0000259" key="5">
    <source>
        <dbReference type="PROSITE" id="PS51063"/>
    </source>
</evidence>